<feature type="compositionally biased region" description="Basic and acidic residues" evidence="1">
    <location>
        <begin position="355"/>
        <end position="366"/>
    </location>
</feature>
<dbReference type="EMBL" id="DS985263">
    <property type="protein sequence ID" value="EDV20102.1"/>
    <property type="molecule type" value="Genomic_DNA"/>
</dbReference>
<feature type="region of interest" description="Disordered" evidence="1">
    <location>
        <begin position="383"/>
        <end position="403"/>
    </location>
</feature>
<dbReference type="InParanoid" id="B3SB50"/>
<name>B3SB50_TRIAD</name>
<dbReference type="AlphaFoldDB" id="B3SB50"/>
<organism evidence="2 3">
    <name type="scientific">Trichoplax adhaerens</name>
    <name type="common">Trichoplax reptans</name>
    <dbReference type="NCBI Taxonomy" id="10228"/>
    <lineage>
        <taxon>Eukaryota</taxon>
        <taxon>Metazoa</taxon>
        <taxon>Placozoa</taxon>
        <taxon>Uniplacotomia</taxon>
        <taxon>Trichoplacea</taxon>
        <taxon>Trichoplacidae</taxon>
        <taxon>Trichoplax</taxon>
    </lineage>
</organism>
<feature type="compositionally biased region" description="Polar residues" evidence="1">
    <location>
        <begin position="595"/>
        <end position="604"/>
    </location>
</feature>
<evidence type="ECO:0000256" key="1">
    <source>
        <dbReference type="SAM" id="MobiDB-lite"/>
    </source>
</evidence>
<proteinExistence type="predicted"/>
<dbReference type="HOGENOM" id="CLU_390962_0_0_1"/>
<reference evidence="2 3" key="1">
    <citation type="journal article" date="2008" name="Nature">
        <title>The Trichoplax genome and the nature of placozoans.</title>
        <authorList>
            <person name="Srivastava M."/>
            <person name="Begovic E."/>
            <person name="Chapman J."/>
            <person name="Putnam N.H."/>
            <person name="Hellsten U."/>
            <person name="Kawashima T."/>
            <person name="Kuo A."/>
            <person name="Mitros T."/>
            <person name="Salamov A."/>
            <person name="Carpenter M.L."/>
            <person name="Signorovitch A.Y."/>
            <person name="Moreno M.A."/>
            <person name="Kamm K."/>
            <person name="Grimwood J."/>
            <person name="Schmutz J."/>
            <person name="Shapiro H."/>
            <person name="Grigoriev I.V."/>
            <person name="Buss L.W."/>
            <person name="Schierwater B."/>
            <person name="Dellaporta S.L."/>
            <person name="Rokhsar D.S."/>
        </authorList>
    </citation>
    <scope>NUCLEOTIDE SEQUENCE [LARGE SCALE GENOMIC DNA]</scope>
    <source>
        <strain evidence="2 3">Grell-BS-1999</strain>
    </source>
</reference>
<evidence type="ECO:0000313" key="2">
    <source>
        <dbReference type="EMBL" id="EDV20102.1"/>
    </source>
</evidence>
<protein>
    <submittedName>
        <fullName evidence="2">Uncharacterized protein</fullName>
    </submittedName>
</protein>
<evidence type="ECO:0000313" key="3">
    <source>
        <dbReference type="Proteomes" id="UP000009022"/>
    </source>
</evidence>
<feature type="region of interest" description="Disordered" evidence="1">
    <location>
        <begin position="588"/>
        <end position="622"/>
    </location>
</feature>
<feature type="region of interest" description="Disordered" evidence="1">
    <location>
        <begin position="293"/>
        <end position="369"/>
    </location>
</feature>
<accession>B3SB50</accession>
<dbReference type="CTD" id="6758698"/>
<dbReference type="GeneID" id="6758698"/>
<sequence length="706" mass="79471">MDQAYCSQESLNAVMVEDYLALYNDSPVIVFYPLVDRFHFDQDDNQVIVQPLANSYAHVVPYQRPYCGSNGELNCLVDIQRAIMHWFLEKKSKYLILQRDRALLGCKVLFYLSEIRQWREGVIQDFSGNHCSIFDRMTLQSKLLDPRITDIRPMISDEILAELSDESTCFRHGRLNRLFSLSNIKLYQCINGSNFNPTMVTQSESRQNGIFPNSNYDDMHSNNNHLELEIPTSKAMATPTTTLSSSPTNNLLNSVSCNDQDHSFLLTKKNQLDPITPSNWNDALRLLQPRRKRRRKFDCETKSSKNTDAVDINPIQSEKIVQMTNLPPENKNSSEDSKMAASKDSNDNLSPANVEKSDNDPVHAEDLPIPNVNTKATLHAHTYNSQESQKNLPDEARRNSSGDCKTAALEDINENFPPPDVEKSGNDPAKAEDLSAVNVNTKATLSDYAYNAQESPIDLPHETREIDKFQFELNCLEYQSKKKKKKIMNLKSDNFRNQDLTSIRSSSSSKQLTSLPIGPQALPVTKHQAKAAPKSLTETLAMRTTLPVTDSWSKPEADSLPKSCLNVSKAIQAESWAEVSTSALSPIPPNHSGKQDFNNGVKSTDSVKKRKTMPKSLPKDGSLTPQPCSCNQLVKYLPRCLDCGSFQDDNSDIEDNCCRFLNFRLLSFAGKWNAREFCLDKNSTISNIWLPGKNGNPVINLYFESG</sequence>
<dbReference type="RefSeq" id="XP_002117486.1">
    <property type="nucleotide sequence ID" value="XM_002117450.1"/>
</dbReference>
<dbReference type="KEGG" id="tad:TRIADDRAFT_61491"/>
<keyword evidence="3" id="KW-1185">Reference proteome</keyword>
<dbReference type="Proteomes" id="UP000009022">
    <property type="component" value="Unassembled WGS sequence"/>
</dbReference>
<gene>
    <name evidence="2" type="ORF">TRIADDRAFT_61491</name>
</gene>
<feature type="compositionally biased region" description="Polar residues" evidence="1">
    <location>
        <begin position="322"/>
        <end position="331"/>
    </location>
</feature>